<proteinExistence type="predicted"/>
<sequence>MRPSSHFFLAACGLSYLAYGQGNVPPPGSVTLSTASSPGLSRYISSGDVASLLPDGQMIGAADICNDDDYSIAISQDNRQLNWIFDTDNMMASLDPSTPRSSDSKKCIVQARLEVPAGYTFKVENCRFWGYCYLEPMVTGKISTSYGFQDRLDESTLSKSMYGPMAEDFSLNLFEDTPKWSPCAEPDQLTFFNVVLDIGLISKDTTFQSRGLIQGGAIDTNFTQILALDWETCQLPPQ</sequence>
<reference evidence="4" key="3">
    <citation type="submission" date="2025-04" db="UniProtKB">
        <authorList>
            <consortium name="RefSeq"/>
        </authorList>
    </citation>
    <scope>IDENTIFICATION</scope>
    <source>
        <strain evidence="4">CBS 781.70</strain>
    </source>
</reference>
<dbReference type="EMBL" id="ML975167">
    <property type="protein sequence ID" value="KAF1810177.1"/>
    <property type="molecule type" value="Genomic_DNA"/>
</dbReference>
<dbReference type="RefSeq" id="XP_033531808.1">
    <property type="nucleotide sequence ID" value="XM_033681976.1"/>
</dbReference>
<evidence type="ECO:0000313" key="2">
    <source>
        <dbReference type="EMBL" id="KAF1810177.1"/>
    </source>
</evidence>
<protein>
    <recommendedName>
        <fullName evidence="5">Secreted protein</fullName>
    </recommendedName>
</protein>
<dbReference type="PANTHER" id="PTHR38847">
    <property type="match status" value="1"/>
</dbReference>
<dbReference type="GeneID" id="54422546"/>
<evidence type="ECO:0000313" key="3">
    <source>
        <dbReference type="Proteomes" id="UP000504638"/>
    </source>
</evidence>
<gene>
    <name evidence="2 4" type="ORF">P152DRAFT_483993</name>
</gene>
<dbReference type="PANTHER" id="PTHR38847:SF1">
    <property type="entry name" value="PSEUDOURIDINE SYNTHASE RSUA_RLUA-LIKE DOMAIN-CONTAINING PROTEIN"/>
    <property type="match status" value="1"/>
</dbReference>
<keyword evidence="1" id="KW-0732">Signal</keyword>
<accession>A0A6G1FWG3</accession>
<name>A0A6G1FWG3_9PEZI</name>
<evidence type="ECO:0000313" key="4">
    <source>
        <dbReference type="RefSeq" id="XP_033531808.1"/>
    </source>
</evidence>
<evidence type="ECO:0008006" key="5">
    <source>
        <dbReference type="Google" id="ProtNLM"/>
    </source>
</evidence>
<dbReference type="AlphaFoldDB" id="A0A6G1FWG3"/>
<dbReference type="InterPro" id="IPR025649">
    <property type="entry name" value="DUF4360"/>
</dbReference>
<evidence type="ECO:0000256" key="1">
    <source>
        <dbReference type="SAM" id="SignalP"/>
    </source>
</evidence>
<dbReference type="OrthoDB" id="152248at2759"/>
<organism evidence="2">
    <name type="scientific">Eremomyces bilateralis CBS 781.70</name>
    <dbReference type="NCBI Taxonomy" id="1392243"/>
    <lineage>
        <taxon>Eukaryota</taxon>
        <taxon>Fungi</taxon>
        <taxon>Dikarya</taxon>
        <taxon>Ascomycota</taxon>
        <taxon>Pezizomycotina</taxon>
        <taxon>Dothideomycetes</taxon>
        <taxon>Dothideomycetes incertae sedis</taxon>
        <taxon>Eremomycetales</taxon>
        <taxon>Eremomycetaceae</taxon>
        <taxon>Eremomyces</taxon>
    </lineage>
</organism>
<feature type="chain" id="PRO_5044631654" description="Secreted protein" evidence="1">
    <location>
        <begin position="21"/>
        <end position="238"/>
    </location>
</feature>
<dbReference type="Pfam" id="PF14273">
    <property type="entry name" value="DUF4360"/>
    <property type="match status" value="1"/>
</dbReference>
<reference evidence="2 4" key="1">
    <citation type="submission" date="2020-01" db="EMBL/GenBank/DDBJ databases">
        <authorList>
            <consortium name="DOE Joint Genome Institute"/>
            <person name="Haridas S."/>
            <person name="Albert R."/>
            <person name="Binder M."/>
            <person name="Bloem J."/>
            <person name="Labutti K."/>
            <person name="Salamov A."/>
            <person name="Andreopoulos B."/>
            <person name="Baker S.E."/>
            <person name="Barry K."/>
            <person name="Bills G."/>
            <person name="Bluhm B.H."/>
            <person name="Cannon C."/>
            <person name="Castanera R."/>
            <person name="Culley D.E."/>
            <person name="Daum C."/>
            <person name="Ezra D."/>
            <person name="Gonzalez J.B."/>
            <person name="Henrissat B."/>
            <person name="Kuo A."/>
            <person name="Liang C."/>
            <person name="Lipzen A."/>
            <person name="Lutzoni F."/>
            <person name="Magnuson J."/>
            <person name="Mondo S."/>
            <person name="Nolan M."/>
            <person name="Ohm R."/>
            <person name="Pangilinan J."/>
            <person name="Park H.-J."/>
            <person name="Ramirez L."/>
            <person name="Alfaro M."/>
            <person name="Sun H."/>
            <person name="Tritt A."/>
            <person name="Yoshinaga Y."/>
            <person name="Zwiers L.-H."/>
            <person name="Turgeon B.G."/>
            <person name="Goodwin S.B."/>
            <person name="Spatafora J.W."/>
            <person name="Crous P.W."/>
            <person name="Grigoriev I.V."/>
        </authorList>
    </citation>
    <scope>NUCLEOTIDE SEQUENCE</scope>
    <source>
        <strain evidence="2 4">CBS 781.70</strain>
    </source>
</reference>
<keyword evidence="3" id="KW-1185">Reference proteome</keyword>
<feature type="signal peptide" evidence="1">
    <location>
        <begin position="1"/>
        <end position="20"/>
    </location>
</feature>
<reference evidence="4" key="2">
    <citation type="submission" date="2020-04" db="EMBL/GenBank/DDBJ databases">
        <authorList>
            <consortium name="NCBI Genome Project"/>
        </authorList>
    </citation>
    <scope>NUCLEOTIDE SEQUENCE</scope>
    <source>
        <strain evidence="4">CBS 781.70</strain>
    </source>
</reference>
<dbReference type="Proteomes" id="UP000504638">
    <property type="component" value="Unplaced"/>
</dbReference>